<proteinExistence type="predicted"/>
<evidence type="ECO:0000313" key="2">
    <source>
        <dbReference type="Proteomes" id="UP000807159"/>
    </source>
</evidence>
<dbReference type="GO" id="GO:0061458">
    <property type="term" value="P:reproductive system development"/>
    <property type="evidence" value="ECO:0007669"/>
    <property type="project" value="TreeGrafter"/>
</dbReference>
<reference evidence="1" key="1">
    <citation type="journal article" date="2021" name="J. Hered.">
        <title>Genome Assembly of Salicaceae Populus deltoides (Eastern Cottonwood) I-69 Based on Nanopore Sequencing and Hi-C Technologies.</title>
        <authorList>
            <person name="Bai S."/>
            <person name="Wu H."/>
            <person name="Zhang J."/>
            <person name="Pan Z."/>
            <person name="Zhao W."/>
            <person name="Li Z."/>
            <person name="Tong C."/>
        </authorList>
    </citation>
    <scope>NUCLEOTIDE SEQUENCE</scope>
    <source>
        <tissue evidence="1">Leaf</tissue>
    </source>
</reference>
<sequence length="223" mass="24663">MGSLWRSLRRLADGFTPSSCMAVYIWKFSCLRDLQVPAPCHVALLSERLSLPLKIINKDDVEKAQESCGACVPSNIREGIWIAGTMQTLEARQIELFLCEGFGNGSWNYELIGSYTINKSVGAASGGIFDLKHIKDRAMAGVFSFKSRAGQTSDLQPKAINTFHSVAIRTNLQENQGRASQAPCNQNFHNLALLHVAIHDNNRNHFNYIPASALSDFTDFQGN</sequence>
<dbReference type="AlphaFoldDB" id="A0A8T2ZJC0"/>
<gene>
    <name evidence="1" type="ORF">H0E87_005051</name>
</gene>
<accession>A0A8T2ZJC0</accession>
<keyword evidence="2" id="KW-1185">Reference proteome</keyword>
<evidence type="ECO:0000313" key="1">
    <source>
        <dbReference type="EMBL" id="KAH8516942.1"/>
    </source>
</evidence>
<name>A0A8T2ZJC0_POPDE</name>
<dbReference type="Proteomes" id="UP000807159">
    <property type="component" value="Chromosome 2"/>
</dbReference>
<dbReference type="GO" id="GO:0005634">
    <property type="term" value="C:nucleus"/>
    <property type="evidence" value="ECO:0007669"/>
    <property type="project" value="TreeGrafter"/>
</dbReference>
<comment type="caution">
    <text evidence="1">The sequence shown here is derived from an EMBL/GenBank/DDBJ whole genome shotgun (WGS) entry which is preliminary data.</text>
</comment>
<dbReference type="EMBL" id="JACEGQ020000002">
    <property type="protein sequence ID" value="KAH8516942.1"/>
    <property type="molecule type" value="Genomic_DNA"/>
</dbReference>
<dbReference type="PANTHER" id="PTHR47149">
    <property type="entry name" value="F-BOX PROTEIN RMF"/>
    <property type="match status" value="1"/>
</dbReference>
<organism evidence="1 2">
    <name type="scientific">Populus deltoides</name>
    <name type="common">Eastern poplar</name>
    <name type="synonym">Eastern cottonwood</name>
    <dbReference type="NCBI Taxonomy" id="3696"/>
    <lineage>
        <taxon>Eukaryota</taxon>
        <taxon>Viridiplantae</taxon>
        <taxon>Streptophyta</taxon>
        <taxon>Embryophyta</taxon>
        <taxon>Tracheophyta</taxon>
        <taxon>Spermatophyta</taxon>
        <taxon>Magnoliopsida</taxon>
        <taxon>eudicotyledons</taxon>
        <taxon>Gunneridae</taxon>
        <taxon>Pentapetalae</taxon>
        <taxon>rosids</taxon>
        <taxon>fabids</taxon>
        <taxon>Malpighiales</taxon>
        <taxon>Salicaceae</taxon>
        <taxon>Saliceae</taxon>
        <taxon>Populus</taxon>
    </lineage>
</organism>
<dbReference type="PANTHER" id="PTHR47149:SF1">
    <property type="entry name" value="F-BOX PROTEIN RMF"/>
    <property type="match status" value="1"/>
</dbReference>
<protein>
    <submittedName>
        <fullName evidence="1">Uncharacterized protein</fullName>
    </submittedName>
</protein>